<comment type="caution">
    <text evidence="2">The sequence shown here is derived from an EMBL/GenBank/DDBJ whole genome shotgun (WGS) entry which is preliminary data.</text>
</comment>
<evidence type="ECO:0000313" key="2">
    <source>
        <dbReference type="EMBL" id="VVB00325.1"/>
    </source>
</evidence>
<name>A0A565BFC2_9BRAS</name>
<dbReference type="AlphaFoldDB" id="A0A565BFC2"/>
<evidence type="ECO:0000256" key="1">
    <source>
        <dbReference type="SAM" id="Phobius"/>
    </source>
</evidence>
<dbReference type="Proteomes" id="UP000489600">
    <property type="component" value="Unassembled WGS sequence"/>
</dbReference>
<keyword evidence="1" id="KW-0472">Membrane</keyword>
<protein>
    <submittedName>
        <fullName evidence="2">Uncharacterized protein</fullName>
    </submittedName>
</protein>
<proteinExistence type="predicted"/>
<keyword evidence="1" id="KW-1133">Transmembrane helix</keyword>
<gene>
    <name evidence="2" type="ORF">ANE_LOCUS10769</name>
</gene>
<dbReference type="EMBL" id="CABITT030000004">
    <property type="protein sequence ID" value="VVB00325.1"/>
    <property type="molecule type" value="Genomic_DNA"/>
</dbReference>
<sequence>MDRRLLVAIVPVAAFFMLAIILCFILMHRLHKDVCSFEKDGPKAVVTEECKDGRKKASP</sequence>
<reference evidence="2" key="1">
    <citation type="submission" date="2019-07" db="EMBL/GenBank/DDBJ databases">
        <authorList>
            <person name="Dittberner H."/>
        </authorList>
    </citation>
    <scope>NUCLEOTIDE SEQUENCE [LARGE SCALE GENOMIC DNA]</scope>
</reference>
<keyword evidence="1" id="KW-0812">Transmembrane</keyword>
<accession>A0A565BFC2</accession>
<organism evidence="2 3">
    <name type="scientific">Arabis nemorensis</name>
    <dbReference type="NCBI Taxonomy" id="586526"/>
    <lineage>
        <taxon>Eukaryota</taxon>
        <taxon>Viridiplantae</taxon>
        <taxon>Streptophyta</taxon>
        <taxon>Embryophyta</taxon>
        <taxon>Tracheophyta</taxon>
        <taxon>Spermatophyta</taxon>
        <taxon>Magnoliopsida</taxon>
        <taxon>eudicotyledons</taxon>
        <taxon>Gunneridae</taxon>
        <taxon>Pentapetalae</taxon>
        <taxon>rosids</taxon>
        <taxon>malvids</taxon>
        <taxon>Brassicales</taxon>
        <taxon>Brassicaceae</taxon>
        <taxon>Arabideae</taxon>
        <taxon>Arabis</taxon>
    </lineage>
</organism>
<evidence type="ECO:0000313" key="3">
    <source>
        <dbReference type="Proteomes" id="UP000489600"/>
    </source>
</evidence>
<keyword evidence="3" id="KW-1185">Reference proteome</keyword>
<feature type="transmembrane region" description="Helical" evidence="1">
    <location>
        <begin position="6"/>
        <end position="27"/>
    </location>
</feature>